<dbReference type="InterPro" id="IPR020843">
    <property type="entry name" value="ER"/>
</dbReference>
<evidence type="ECO:0000259" key="1">
    <source>
        <dbReference type="SMART" id="SM00829"/>
    </source>
</evidence>
<keyword evidence="3" id="KW-1185">Reference proteome</keyword>
<dbReference type="InterPro" id="IPR036291">
    <property type="entry name" value="NAD(P)-bd_dom_sf"/>
</dbReference>
<feature type="domain" description="Enoyl reductase (ER)" evidence="1">
    <location>
        <begin position="19"/>
        <end position="326"/>
    </location>
</feature>
<dbReference type="RefSeq" id="WP_109792321.1">
    <property type="nucleotide sequence ID" value="NZ_PHIG01000039.1"/>
</dbReference>
<dbReference type="CDD" id="cd08288">
    <property type="entry name" value="MDR_yhdh"/>
    <property type="match status" value="1"/>
</dbReference>
<dbReference type="Pfam" id="PF08240">
    <property type="entry name" value="ADH_N"/>
    <property type="match status" value="1"/>
</dbReference>
<accession>A0A2M9FZ54</accession>
<dbReference type="InterPro" id="IPR013154">
    <property type="entry name" value="ADH-like_N"/>
</dbReference>
<evidence type="ECO:0000313" key="2">
    <source>
        <dbReference type="EMBL" id="PJK28719.1"/>
    </source>
</evidence>
<sequence length="330" mass="34200">MGDTFRAIVANKTDAGYEAKIEEIGLDQLSEGDVVVDVAYSTLNYKDGLAVTGKGKICESFPMVCGIDFSGTVASSETDAFKPGDRVVVNGYGLSQDKSGGYAQKARVKSDILVRLPDGLDLKQAMAIGTAGYTAMLCVLALEKHGVAPGSGDVLVTGAAGGVGSVAVAVLAKLGYSVTASTGREETHGYLKDLGAANIIDRTELSEQGKPFQKPRWAGVVDTVGSHTLANALAQTAYGGCVAACGLAGGPDLPTTVLPFILRGVNLAGVDSVYAPMPARQEAWSRLAVDLPLDKLDAMSEMAPLQKVLELAPEILKGQVRGRVIVDVNA</sequence>
<dbReference type="SMART" id="SM00829">
    <property type="entry name" value="PKS_ER"/>
    <property type="match status" value="1"/>
</dbReference>
<evidence type="ECO:0000313" key="3">
    <source>
        <dbReference type="Proteomes" id="UP000229498"/>
    </source>
</evidence>
<dbReference type="InterPro" id="IPR051397">
    <property type="entry name" value="Zn-ADH-like_protein"/>
</dbReference>
<dbReference type="SUPFAM" id="SSF51735">
    <property type="entry name" value="NAD(P)-binding Rossmann-fold domains"/>
    <property type="match status" value="1"/>
</dbReference>
<dbReference type="Proteomes" id="UP000229498">
    <property type="component" value="Unassembled WGS sequence"/>
</dbReference>
<dbReference type="InterPro" id="IPR011032">
    <property type="entry name" value="GroES-like_sf"/>
</dbReference>
<dbReference type="EMBL" id="PHIG01000039">
    <property type="protein sequence ID" value="PJK28719.1"/>
    <property type="molecule type" value="Genomic_DNA"/>
</dbReference>
<dbReference type="GO" id="GO:0043957">
    <property type="term" value="F:acryloyl-CoA reductase (NADPH) activity"/>
    <property type="evidence" value="ECO:0007669"/>
    <property type="project" value="TreeGrafter"/>
</dbReference>
<protein>
    <submittedName>
        <fullName evidence="2">Oxidoreductase</fullName>
    </submittedName>
</protein>
<name>A0A2M9FZ54_9PROT</name>
<gene>
    <name evidence="2" type="ORF">CVT23_15380</name>
</gene>
<dbReference type="PANTHER" id="PTHR43677">
    <property type="entry name" value="SHORT-CHAIN DEHYDROGENASE/REDUCTASE"/>
    <property type="match status" value="1"/>
</dbReference>
<dbReference type="SUPFAM" id="SSF50129">
    <property type="entry name" value="GroES-like"/>
    <property type="match status" value="1"/>
</dbReference>
<reference evidence="2 3" key="1">
    <citation type="submission" date="2017-11" db="EMBL/GenBank/DDBJ databases">
        <title>Draft genome sequence of Rhizobiales bacterium SY3-13.</title>
        <authorList>
            <person name="Sun C."/>
        </authorList>
    </citation>
    <scope>NUCLEOTIDE SEQUENCE [LARGE SCALE GENOMIC DNA]</scope>
    <source>
        <strain evidence="2 3">SY3-13</strain>
    </source>
</reference>
<dbReference type="InterPro" id="IPR013149">
    <property type="entry name" value="ADH-like_C"/>
</dbReference>
<dbReference type="Gene3D" id="3.90.180.10">
    <property type="entry name" value="Medium-chain alcohol dehydrogenases, catalytic domain"/>
    <property type="match status" value="1"/>
</dbReference>
<dbReference type="Pfam" id="PF00107">
    <property type="entry name" value="ADH_zinc_N"/>
    <property type="match status" value="1"/>
</dbReference>
<dbReference type="PANTHER" id="PTHR43677:SF1">
    <property type="entry name" value="ACRYLYL-COA REDUCTASE ACUI-RELATED"/>
    <property type="match status" value="1"/>
</dbReference>
<proteinExistence type="predicted"/>
<dbReference type="OrthoDB" id="9782155at2"/>
<organism evidence="2 3">
    <name type="scientific">Minwuia thermotolerans</name>
    <dbReference type="NCBI Taxonomy" id="2056226"/>
    <lineage>
        <taxon>Bacteria</taxon>
        <taxon>Pseudomonadati</taxon>
        <taxon>Pseudomonadota</taxon>
        <taxon>Alphaproteobacteria</taxon>
        <taxon>Minwuiales</taxon>
        <taxon>Minwuiaceae</taxon>
        <taxon>Minwuia</taxon>
    </lineage>
</organism>
<dbReference type="AlphaFoldDB" id="A0A2M9FZ54"/>
<comment type="caution">
    <text evidence="2">The sequence shown here is derived from an EMBL/GenBank/DDBJ whole genome shotgun (WGS) entry which is preliminary data.</text>
</comment>
<dbReference type="NCBIfam" id="TIGR02823">
    <property type="entry name" value="oxido_YhdH"/>
    <property type="match status" value="1"/>
</dbReference>
<dbReference type="InterPro" id="IPR014188">
    <property type="entry name" value="Acrylyl-CoA_reductase_AcuI"/>
</dbReference>
<dbReference type="Gene3D" id="3.40.50.720">
    <property type="entry name" value="NAD(P)-binding Rossmann-like Domain"/>
    <property type="match status" value="1"/>
</dbReference>